<dbReference type="InterPro" id="IPR056884">
    <property type="entry name" value="NPHP3-like_N"/>
</dbReference>
<dbReference type="AlphaFoldDB" id="A0A024SEJ2"/>
<accession>A0A024SEJ2</accession>
<feature type="domain" description="Nephrocystin 3-like N-terminal" evidence="2">
    <location>
        <begin position="24"/>
        <end position="196"/>
    </location>
</feature>
<dbReference type="PANTHER" id="PTHR10039">
    <property type="entry name" value="AMELOGENIN"/>
    <property type="match status" value="1"/>
</dbReference>
<keyword evidence="1" id="KW-0677">Repeat</keyword>
<dbReference type="PANTHER" id="PTHR10039:SF5">
    <property type="entry name" value="NACHT DOMAIN-CONTAINING PROTEIN"/>
    <property type="match status" value="1"/>
</dbReference>
<dbReference type="SUPFAM" id="SSF52540">
    <property type="entry name" value="P-loop containing nucleoside triphosphate hydrolases"/>
    <property type="match status" value="1"/>
</dbReference>
<reference evidence="4" key="1">
    <citation type="journal article" date="2013" name="Ind. Biotechnol.">
        <title>Comparative genomics analysis of Trichoderma reesei strains.</title>
        <authorList>
            <person name="Koike H."/>
            <person name="Aerts A."/>
            <person name="LaButti K."/>
            <person name="Grigoriev I.V."/>
            <person name="Baker S.E."/>
        </authorList>
    </citation>
    <scope>NUCLEOTIDE SEQUENCE [LARGE SCALE GENOMIC DNA]</scope>
    <source>
        <strain evidence="4">ATCC 56765 / BCRC 32924 / NRRL 11460 / Rut C-30</strain>
    </source>
</reference>
<sequence length="406" mass="47714">DCLLSLSYQTMDDRRTDISSALPGTCDWVLDSEQFRKWHNREDVSSHNGVLWVQGKPGTGKSTLMKHILEKCETKFSEKHLIAAHFFNARGDRFEQTPLGMLRSILYQLVDKEPSIYEQFIPLFREKWQKHREWEWREEELKQFLLSETQRYSKPMLLLIDALDECSESYVREVVHFLEDLSINAEAHLILCLSSRHYPNITMQKRLQLVVERTLQHDHDIKVYVGKRLTNPDENIKRELLKNASGVFLWVVLVVEMLNKAHDEGKLEAMRKRLNDIPRNLDEVFQDLLTKDNEEKQETVFMLDFVLFARRLLRAEELYFATMTHIHAQDTGPWDSEKLTQDVIRRRIIQSSRGLIEVRQGGTSTVQFIHKSVNDFLLRNKRLQLLDPSLSPNIIGTSHERLESTC</sequence>
<dbReference type="Pfam" id="PF24883">
    <property type="entry name" value="NPHP3_N"/>
    <property type="match status" value="1"/>
</dbReference>
<dbReference type="KEGG" id="trr:M419DRAFT_53055"/>
<dbReference type="OrthoDB" id="194358at2759"/>
<dbReference type="HOGENOM" id="CLU_000288_34_14_1"/>
<dbReference type="EMBL" id="KI911142">
    <property type="protein sequence ID" value="ETS03754.1"/>
    <property type="molecule type" value="Genomic_DNA"/>
</dbReference>
<dbReference type="Gene3D" id="3.40.50.300">
    <property type="entry name" value="P-loop containing nucleotide triphosphate hydrolases"/>
    <property type="match status" value="1"/>
</dbReference>
<evidence type="ECO:0000313" key="4">
    <source>
        <dbReference type="Proteomes" id="UP000024376"/>
    </source>
</evidence>
<gene>
    <name evidence="3" type="ORF">M419DRAFT_53055</name>
</gene>
<name>A0A024SEJ2_HYPJR</name>
<dbReference type="Proteomes" id="UP000024376">
    <property type="component" value="Unassembled WGS sequence"/>
</dbReference>
<feature type="non-terminal residue" evidence="3">
    <location>
        <position position="406"/>
    </location>
</feature>
<evidence type="ECO:0000259" key="2">
    <source>
        <dbReference type="Pfam" id="PF24883"/>
    </source>
</evidence>
<protein>
    <recommendedName>
        <fullName evidence="2">Nephrocystin 3-like N-terminal domain-containing protein</fullName>
    </recommendedName>
</protein>
<proteinExistence type="predicted"/>
<dbReference type="InterPro" id="IPR027417">
    <property type="entry name" value="P-loop_NTPase"/>
</dbReference>
<organism evidence="3 4">
    <name type="scientific">Hypocrea jecorina (strain ATCC 56765 / BCRC 32924 / NRRL 11460 / Rut C-30)</name>
    <name type="common">Trichoderma reesei</name>
    <dbReference type="NCBI Taxonomy" id="1344414"/>
    <lineage>
        <taxon>Eukaryota</taxon>
        <taxon>Fungi</taxon>
        <taxon>Dikarya</taxon>
        <taxon>Ascomycota</taxon>
        <taxon>Pezizomycotina</taxon>
        <taxon>Sordariomycetes</taxon>
        <taxon>Hypocreomycetidae</taxon>
        <taxon>Hypocreales</taxon>
        <taxon>Hypocreaceae</taxon>
        <taxon>Trichoderma</taxon>
    </lineage>
</organism>
<evidence type="ECO:0000313" key="3">
    <source>
        <dbReference type="EMBL" id="ETS03754.1"/>
    </source>
</evidence>
<feature type="non-terminal residue" evidence="3">
    <location>
        <position position="1"/>
    </location>
</feature>
<evidence type="ECO:0000256" key="1">
    <source>
        <dbReference type="ARBA" id="ARBA00022737"/>
    </source>
</evidence>